<accession>A0A4R2M4U7</accession>
<proteinExistence type="predicted"/>
<name>A0A4R2M4U7_RUBGE</name>
<dbReference type="EMBL" id="SLXD01000015">
    <property type="protein sequence ID" value="TCO99276.1"/>
    <property type="molecule type" value="Genomic_DNA"/>
</dbReference>
<reference evidence="1 2" key="1">
    <citation type="submission" date="2019-03" db="EMBL/GenBank/DDBJ databases">
        <title>Genomic Encyclopedia of Type Strains, Phase IV (KMG-IV): sequencing the most valuable type-strain genomes for metagenomic binning, comparative biology and taxonomic classification.</title>
        <authorList>
            <person name="Goeker M."/>
        </authorList>
    </citation>
    <scope>NUCLEOTIDE SEQUENCE [LARGE SCALE GENOMIC DNA]</scope>
    <source>
        <strain evidence="1 2">DSM 1709</strain>
    </source>
</reference>
<evidence type="ECO:0008006" key="3">
    <source>
        <dbReference type="Google" id="ProtNLM"/>
    </source>
</evidence>
<dbReference type="Proteomes" id="UP000295106">
    <property type="component" value="Unassembled WGS sequence"/>
</dbReference>
<sequence length="180" mass="19433">MKPSDRRRAAAVLAAATLLPGCSIISPVPALELAKAASGAVQHAILYGPSQASNTVFHAPLEVSALCIEYRPDAQIVDFVPSLQAELKKRQVDSRVYEAGTPLETCKAWLKYSAAIDWDTALFGGEYRPYLRQASLTLQTSNGRTLASSQYRLEGRLEAGKWSSTREKLAPVVSALLTGD</sequence>
<gene>
    <name evidence="1" type="ORF">EV684_11569</name>
</gene>
<comment type="caution">
    <text evidence="1">The sequence shown here is derived from an EMBL/GenBank/DDBJ whole genome shotgun (WGS) entry which is preliminary data.</text>
</comment>
<dbReference type="OrthoDB" id="8589277at2"/>
<evidence type="ECO:0000313" key="1">
    <source>
        <dbReference type="EMBL" id="TCO99276.1"/>
    </source>
</evidence>
<dbReference type="GeneID" id="99685280"/>
<dbReference type="AlphaFoldDB" id="A0A4R2M4U7"/>
<evidence type="ECO:0000313" key="2">
    <source>
        <dbReference type="Proteomes" id="UP000295106"/>
    </source>
</evidence>
<protein>
    <recommendedName>
        <fullName evidence="3">Cell division protein FtsI</fullName>
    </recommendedName>
</protein>
<organism evidence="1 2">
    <name type="scientific">Rubrivivax gelatinosus</name>
    <name type="common">Rhodocyclus gelatinosus</name>
    <name type="synonym">Rhodopseudomonas gelatinosa</name>
    <dbReference type="NCBI Taxonomy" id="28068"/>
    <lineage>
        <taxon>Bacteria</taxon>
        <taxon>Pseudomonadati</taxon>
        <taxon>Pseudomonadota</taxon>
        <taxon>Betaproteobacteria</taxon>
        <taxon>Burkholderiales</taxon>
        <taxon>Sphaerotilaceae</taxon>
        <taxon>Rubrivivax</taxon>
    </lineage>
</organism>
<dbReference type="RefSeq" id="WP_132649243.1">
    <property type="nucleotide sequence ID" value="NZ_CP181386.1"/>
</dbReference>